<accession>A0A1V0RQG3</accession>
<feature type="domain" description="Tryptophan synthase beta chain-like PALP" evidence="4">
    <location>
        <begin position="22"/>
        <end position="307"/>
    </location>
</feature>
<evidence type="ECO:0000313" key="6">
    <source>
        <dbReference type="Proteomes" id="UP000192273"/>
    </source>
</evidence>
<evidence type="ECO:0000256" key="3">
    <source>
        <dbReference type="ARBA" id="ARBA00023239"/>
    </source>
</evidence>
<organism evidence="5 6">
    <name type="scientific">Roseovarius mucosus</name>
    <dbReference type="NCBI Taxonomy" id="215743"/>
    <lineage>
        <taxon>Bacteria</taxon>
        <taxon>Pseudomonadati</taxon>
        <taxon>Pseudomonadota</taxon>
        <taxon>Alphaproteobacteria</taxon>
        <taxon>Rhodobacterales</taxon>
        <taxon>Roseobacteraceae</taxon>
        <taxon>Roseovarius</taxon>
    </lineage>
</organism>
<keyword evidence="6" id="KW-1185">Reference proteome</keyword>
<dbReference type="EC" id="4.3.1.19" evidence="5"/>
<dbReference type="PANTHER" id="PTHR48078">
    <property type="entry name" value="THREONINE DEHYDRATASE, MITOCHONDRIAL-RELATED"/>
    <property type="match status" value="1"/>
</dbReference>
<name>A0A1V0RQG3_9RHOB</name>
<dbReference type="RefSeq" id="WP_237183442.1">
    <property type="nucleotide sequence ID" value="NZ_CP020474.1"/>
</dbReference>
<dbReference type="InterPro" id="IPR001926">
    <property type="entry name" value="TrpB-like_PALP"/>
</dbReference>
<dbReference type="GO" id="GO:0004794">
    <property type="term" value="F:threonine deaminase activity"/>
    <property type="evidence" value="ECO:0007669"/>
    <property type="project" value="UniProtKB-EC"/>
</dbReference>
<dbReference type="InterPro" id="IPR050147">
    <property type="entry name" value="Ser/Thr_Dehydratase"/>
</dbReference>
<dbReference type="KEGG" id="rmm:ROSMUCSMR3_02549"/>
<evidence type="ECO:0000256" key="1">
    <source>
        <dbReference type="ARBA" id="ARBA00001933"/>
    </source>
</evidence>
<dbReference type="Proteomes" id="UP000192273">
    <property type="component" value="Chromosome"/>
</dbReference>
<dbReference type="SUPFAM" id="SSF53686">
    <property type="entry name" value="Tryptophan synthase beta subunit-like PLP-dependent enzymes"/>
    <property type="match status" value="1"/>
</dbReference>
<keyword evidence="2" id="KW-0663">Pyridoxal phosphate</keyword>
<sequence length="323" mass="33911">MRLSVNVYQQAARSVEIRQRIRAAIHETPCIFSRGGSNDQSRLAYKCENLQRTGSFKFRGAMAKLTTLPTDTPVITASSGNHGLAVATATQMTGHAMTVVLPETVAQEKLSRIQALGVRTILHSNDSGLAERHAREMAVAEGITYVSPYNDADVIAGQGTIGLELIDQLPELDTVYIAMGGGGLISGIGCVLKAYAPRTRIVGVSAVNSSAFATSLRAGHPVEVDHKPTLADGVAGGFDADTITLPLAAEVVDDMIDCTEAEIAAGIEQIAWTEKMLVEGSAALALAAWTKDTGRRGTGPSVVLLCGANFDRAALAPILRGDA</sequence>
<dbReference type="Pfam" id="PF00291">
    <property type="entry name" value="PALP"/>
    <property type="match status" value="1"/>
</dbReference>
<dbReference type="EMBL" id="CP020474">
    <property type="protein sequence ID" value="ARE84018.1"/>
    <property type="molecule type" value="Genomic_DNA"/>
</dbReference>
<reference evidence="5 6" key="1">
    <citation type="submission" date="2017-03" db="EMBL/GenBank/DDBJ databases">
        <title>Genome Sequence of Roseovarius mucosus strain SMR3 Isolated from a culture of the Diatom Skeletonema marinoi.</title>
        <authorList>
            <person name="Topel M."/>
            <person name="Pinder M."/>
            <person name="Johansson O.N."/>
            <person name="Kourtchenko O."/>
            <person name="Godhe A."/>
            <person name="Clarke A.K."/>
        </authorList>
    </citation>
    <scope>NUCLEOTIDE SEQUENCE [LARGE SCALE GENOMIC DNA]</scope>
    <source>
        <strain evidence="5 6">SMR3</strain>
    </source>
</reference>
<evidence type="ECO:0000259" key="4">
    <source>
        <dbReference type="Pfam" id="PF00291"/>
    </source>
</evidence>
<dbReference type="InterPro" id="IPR036052">
    <property type="entry name" value="TrpB-like_PALP_sf"/>
</dbReference>
<dbReference type="PANTHER" id="PTHR48078:SF6">
    <property type="entry name" value="L-THREONINE DEHYDRATASE CATABOLIC TDCB"/>
    <property type="match status" value="1"/>
</dbReference>
<comment type="cofactor">
    <cofactor evidence="1">
        <name>pyridoxal 5'-phosphate</name>
        <dbReference type="ChEBI" id="CHEBI:597326"/>
    </cofactor>
</comment>
<evidence type="ECO:0000313" key="5">
    <source>
        <dbReference type="EMBL" id="ARE84018.1"/>
    </source>
</evidence>
<evidence type="ECO:0000256" key="2">
    <source>
        <dbReference type="ARBA" id="ARBA00022898"/>
    </source>
</evidence>
<dbReference type="InterPro" id="IPR000634">
    <property type="entry name" value="Ser/Thr_deHydtase_PyrdxlP-BS"/>
</dbReference>
<dbReference type="GO" id="GO:0009097">
    <property type="term" value="P:isoleucine biosynthetic process"/>
    <property type="evidence" value="ECO:0007669"/>
    <property type="project" value="TreeGrafter"/>
</dbReference>
<dbReference type="GO" id="GO:0030170">
    <property type="term" value="F:pyridoxal phosphate binding"/>
    <property type="evidence" value="ECO:0007669"/>
    <property type="project" value="InterPro"/>
</dbReference>
<protein>
    <submittedName>
        <fullName evidence="5">L-threonine dehydratase catabolic TdcB</fullName>
        <ecNumber evidence="5">4.3.1.19</ecNumber>
    </submittedName>
</protein>
<proteinExistence type="predicted"/>
<keyword evidence="3 5" id="KW-0456">Lyase</keyword>
<dbReference type="AlphaFoldDB" id="A0A1V0RQG3"/>
<dbReference type="PROSITE" id="PS00165">
    <property type="entry name" value="DEHYDRATASE_SER_THR"/>
    <property type="match status" value="1"/>
</dbReference>
<dbReference type="GO" id="GO:0003941">
    <property type="term" value="F:L-serine ammonia-lyase activity"/>
    <property type="evidence" value="ECO:0007669"/>
    <property type="project" value="TreeGrafter"/>
</dbReference>
<dbReference type="Gene3D" id="3.40.50.1100">
    <property type="match status" value="2"/>
</dbReference>
<dbReference type="GO" id="GO:0006567">
    <property type="term" value="P:L-threonine catabolic process"/>
    <property type="evidence" value="ECO:0007669"/>
    <property type="project" value="TreeGrafter"/>
</dbReference>
<dbReference type="GO" id="GO:0006565">
    <property type="term" value="P:L-serine catabolic process"/>
    <property type="evidence" value="ECO:0007669"/>
    <property type="project" value="TreeGrafter"/>
</dbReference>
<gene>
    <name evidence="5" type="primary">tdcB</name>
    <name evidence="5" type="ORF">ROSMUCSMR3_02549</name>
</gene>